<keyword evidence="7" id="KW-0812">Transmembrane</keyword>
<evidence type="ECO:0000313" key="9">
    <source>
        <dbReference type="Proteomes" id="UP001652660"/>
    </source>
</evidence>
<reference evidence="10" key="2">
    <citation type="submission" date="2025-08" db="UniProtKB">
        <authorList>
            <consortium name="RefSeq"/>
        </authorList>
    </citation>
    <scope>IDENTIFICATION</scope>
    <source>
        <tissue evidence="10">Leaves</tissue>
    </source>
</reference>
<keyword evidence="7" id="KW-1133">Transmembrane helix</keyword>
<dbReference type="RefSeq" id="XP_027081848.2">
    <property type="nucleotide sequence ID" value="XM_027226047.2"/>
</dbReference>
<dbReference type="Pfam" id="PF00011">
    <property type="entry name" value="HSP20"/>
    <property type="match status" value="1"/>
</dbReference>
<dbReference type="InterPro" id="IPR002068">
    <property type="entry name" value="A-crystallin/Hsp20_dom"/>
</dbReference>
<organism evidence="9 10">
    <name type="scientific">Coffea arabica</name>
    <name type="common">Arabian coffee</name>
    <dbReference type="NCBI Taxonomy" id="13443"/>
    <lineage>
        <taxon>Eukaryota</taxon>
        <taxon>Viridiplantae</taxon>
        <taxon>Streptophyta</taxon>
        <taxon>Embryophyta</taxon>
        <taxon>Tracheophyta</taxon>
        <taxon>Spermatophyta</taxon>
        <taxon>Magnoliopsida</taxon>
        <taxon>eudicotyledons</taxon>
        <taxon>Gunneridae</taxon>
        <taxon>Pentapetalae</taxon>
        <taxon>asterids</taxon>
        <taxon>lamiids</taxon>
        <taxon>Gentianales</taxon>
        <taxon>Rubiaceae</taxon>
        <taxon>Ixoroideae</taxon>
        <taxon>Gardenieae complex</taxon>
        <taxon>Bertiereae - Coffeeae clade</taxon>
        <taxon>Coffeeae</taxon>
        <taxon>Coffea</taxon>
    </lineage>
</organism>
<feature type="domain" description="SHSP" evidence="8">
    <location>
        <begin position="9"/>
        <end position="112"/>
    </location>
</feature>
<evidence type="ECO:0000256" key="6">
    <source>
        <dbReference type="SAM" id="MobiDB-lite"/>
    </source>
</evidence>
<accession>A0A6P6TTV9</accession>
<reference evidence="9" key="1">
    <citation type="journal article" date="2025" name="Foods">
        <title>Unveiling the Microbial Signatures of Arabica Coffee Cherries: Insights into Ripeness Specific Diversity, Functional Traits, and Implications for Quality and Safety.</title>
        <authorList>
            <consortium name="RefSeq"/>
            <person name="Tenea G.N."/>
            <person name="Cifuentes V."/>
            <person name="Reyes P."/>
            <person name="Cevallos-Vallejos M."/>
        </authorList>
    </citation>
    <scope>NUCLEOTIDE SEQUENCE [LARGE SCALE GENOMIC DNA]</scope>
</reference>
<evidence type="ECO:0000256" key="3">
    <source>
        <dbReference type="ARBA" id="ARBA00022821"/>
    </source>
</evidence>
<evidence type="ECO:0000259" key="8">
    <source>
        <dbReference type="PROSITE" id="PS01031"/>
    </source>
</evidence>
<feature type="region of interest" description="Disordered" evidence="6">
    <location>
        <begin position="102"/>
        <end position="157"/>
    </location>
</feature>
<keyword evidence="3" id="KW-0611">Plant defense</keyword>
<evidence type="ECO:0000256" key="5">
    <source>
        <dbReference type="RuleBase" id="RU003616"/>
    </source>
</evidence>
<keyword evidence="7" id="KW-0472">Membrane</keyword>
<name>A0A6P6TTV9_COFAR</name>
<evidence type="ECO:0000313" key="10">
    <source>
        <dbReference type="RefSeq" id="XP_027081848.2"/>
    </source>
</evidence>
<evidence type="ECO:0000256" key="7">
    <source>
        <dbReference type="SAM" id="Phobius"/>
    </source>
</evidence>
<proteinExistence type="inferred from homology"/>
<evidence type="ECO:0000256" key="4">
    <source>
        <dbReference type="PROSITE-ProRule" id="PRU00285"/>
    </source>
</evidence>
<dbReference type="OrthoDB" id="1431247at2759"/>
<dbReference type="PROSITE" id="PS01031">
    <property type="entry name" value="SHSP"/>
    <property type="match status" value="1"/>
</dbReference>
<evidence type="ECO:0000256" key="1">
    <source>
        <dbReference type="ARBA" id="ARBA00004162"/>
    </source>
</evidence>
<dbReference type="CDD" id="cd06464">
    <property type="entry name" value="ACD_sHsps-like"/>
    <property type="match status" value="1"/>
</dbReference>
<dbReference type="InterPro" id="IPR008978">
    <property type="entry name" value="HSP20-like_chaperone"/>
</dbReference>
<protein>
    <recommendedName>
        <fullName evidence="8">SHSP domain-containing protein</fullName>
    </recommendedName>
</protein>
<dbReference type="Proteomes" id="UP001652660">
    <property type="component" value="Chromosome 1c"/>
</dbReference>
<dbReference type="GeneID" id="113704256"/>
<dbReference type="PANTHER" id="PTHR43670">
    <property type="entry name" value="HEAT SHOCK PROTEIN 26"/>
    <property type="match status" value="1"/>
</dbReference>
<keyword evidence="2" id="KW-1003">Cell membrane</keyword>
<dbReference type="PANTHER" id="PTHR43670:SF73">
    <property type="entry name" value="INACTIVE PROTEIN RESTRICTED TEV MOVEMENT 2-LIKE"/>
    <property type="match status" value="1"/>
</dbReference>
<sequence length="209" mass="23553">MEAAAPASLKYEEIEPQTETVEAKDCDTILLHVPGFRKEELKVQLTSVNSARIRGQREDENNKTISFRKDFSVSSDYDFNRVSAKFEDGILYVRLPKVTAPEGKQDSKLPIPEPPTPQTPADKPESWMPADNPQPSQKPADEADKGTNENANGSGKTRIENYMRTALDLAAKLKMSRRVKNVVLVGFFCVVLGLYFPNFIRSFWRKAED</sequence>
<dbReference type="Gene3D" id="2.60.40.790">
    <property type="match status" value="1"/>
</dbReference>
<feature type="transmembrane region" description="Helical" evidence="7">
    <location>
        <begin position="182"/>
        <end position="200"/>
    </location>
</feature>
<comment type="subcellular location">
    <subcellularLocation>
        <location evidence="1">Cell membrane</location>
        <topology evidence="1">Single-pass membrane protein</topology>
    </subcellularLocation>
</comment>
<keyword evidence="9" id="KW-1185">Reference proteome</keyword>
<evidence type="ECO:0000256" key="2">
    <source>
        <dbReference type="ARBA" id="ARBA00022475"/>
    </source>
</evidence>
<dbReference type="AlphaFoldDB" id="A0A6P6TTV9"/>
<dbReference type="SUPFAM" id="SSF49764">
    <property type="entry name" value="HSP20-like chaperones"/>
    <property type="match status" value="1"/>
</dbReference>
<comment type="similarity">
    <text evidence="4 5">Belongs to the small heat shock protein (HSP20) family.</text>
</comment>
<gene>
    <name evidence="10" type="primary">LOC113704256</name>
</gene>